<feature type="region of interest" description="Disordered" evidence="2">
    <location>
        <begin position="1"/>
        <end position="24"/>
    </location>
</feature>
<name>A0A1Y0STG5_9CAUD</name>
<sequence>MTDDTRQDPSNRPSINDGSPEQDMSENIVFDNEKELESLIVDRIAVEKFYNHVVTAGTDGLDDVARKALQIGLNHINPAEYKVAVEDFTDINISAEDIGETLKAIGKKIMAFIETLIEKAKVYAAKIMSGVNGVISDAEELLERAKQKPGSKEEKFDSRAYAKDRMKADISNELYGDKTITINNPGILMNGKEFCADDCSSETEIVKFFQGAWPQYAIDQIKRARKMIGEYDVESGNSENFKANSEFLGNHASLVAKIVDLTLPGNKKVAFKYVALGPELVDVEDAPEPPAKYTMDVRDSTTITKTLKDNIEHMRNLSKLLEEEAKVLHEMKQLSQGVQELEGRRGETIFKGARDDLDSISSMVMGLVNRLKPNLDPIVRHLARVGVARNAVCRQELDARG</sequence>
<evidence type="ECO:0000256" key="1">
    <source>
        <dbReference type="SAM" id="Coils"/>
    </source>
</evidence>
<protein>
    <submittedName>
        <fullName evidence="3">Virion structural protein</fullName>
    </submittedName>
</protein>
<evidence type="ECO:0000256" key="2">
    <source>
        <dbReference type="SAM" id="MobiDB-lite"/>
    </source>
</evidence>
<evidence type="ECO:0000313" key="4">
    <source>
        <dbReference type="Proteomes" id="UP000225448"/>
    </source>
</evidence>
<feature type="coiled-coil region" evidence="1">
    <location>
        <begin position="304"/>
        <end position="334"/>
    </location>
</feature>
<proteinExistence type="predicted"/>
<dbReference type="Proteomes" id="UP000225448">
    <property type="component" value="Segment"/>
</dbReference>
<evidence type="ECO:0000313" key="3">
    <source>
        <dbReference type="EMBL" id="ARV76771.1"/>
    </source>
</evidence>
<feature type="compositionally biased region" description="Polar residues" evidence="2">
    <location>
        <begin position="10"/>
        <end position="19"/>
    </location>
</feature>
<accession>A0A1Y0STG5</accession>
<gene>
    <name evidence="3" type="ORF">PHABIO_140</name>
</gene>
<reference evidence="3 4" key="1">
    <citation type="submission" date="2017-05" db="EMBL/GenBank/DDBJ databases">
        <authorList>
            <person name="Song R."/>
            <person name="Chenine A.L."/>
            <person name="Ruprecht R.M."/>
        </authorList>
    </citation>
    <scope>NUCLEOTIDE SEQUENCE [LARGE SCALE GENOMIC DNA]</scope>
</reference>
<keyword evidence="1" id="KW-0175">Coiled coil</keyword>
<keyword evidence="4" id="KW-1185">Reference proteome</keyword>
<organism evidence="3 4">
    <name type="scientific">Pseudomonas phage Phabio</name>
    <dbReference type="NCBI Taxonomy" id="2006668"/>
    <lineage>
        <taxon>Viruses</taxon>
        <taxon>Duplodnaviria</taxon>
        <taxon>Heunggongvirae</taxon>
        <taxon>Uroviricota</taxon>
        <taxon>Caudoviricetes</taxon>
        <taxon>Chimalliviridae</taxon>
        <taxon>Phabiovirus</taxon>
        <taxon>Phabiovirus phabio</taxon>
    </lineage>
</organism>
<dbReference type="InterPro" id="IPR024413">
    <property type="entry name" value="Phage_phiKZ_Orf92_int-head"/>
</dbReference>
<dbReference type="Pfam" id="PF12699">
    <property type="entry name" value="phiKZ_IP"/>
    <property type="match status" value="1"/>
</dbReference>
<dbReference type="EMBL" id="MF042360">
    <property type="protein sequence ID" value="ARV76771.1"/>
    <property type="molecule type" value="Genomic_DNA"/>
</dbReference>